<dbReference type="OrthoDB" id="287932at2"/>
<evidence type="ECO:0000313" key="2">
    <source>
        <dbReference type="EMBL" id="MXP46993.1"/>
    </source>
</evidence>
<evidence type="ECO:0000259" key="1">
    <source>
        <dbReference type="PROSITE" id="PS51725"/>
    </source>
</evidence>
<keyword evidence="2" id="KW-0560">Oxidoreductase</keyword>
<proteinExistence type="predicted"/>
<protein>
    <submittedName>
        <fullName evidence="2">Antibiotic biosynthesis monooxygenase</fullName>
    </submittedName>
</protein>
<dbReference type="PANTHER" id="PTHR33336">
    <property type="entry name" value="QUINOL MONOOXYGENASE YGIN-RELATED"/>
    <property type="match status" value="1"/>
</dbReference>
<name>A0A6I4UZB2_9SPHN</name>
<accession>A0A6I4UZB2</accession>
<comment type="caution">
    <text evidence="2">The sequence shown here is derived from an EMBL/GenBank/DDBJ whole genome shotgun (WGS) entry which is preliminary data.</text>
</comment>
<dbReference type="EMBL" id="WTYP01000001">
    <property type="protein sequence ID" value="MXP46993.1"/>
    <property type="molecule type" value="Genomic_DNA"/>
</dbReference>
<dbReference type="InterPro" id="IPR007138">
    <property type="entry name" value="ABM_dom"/>
</dbReference>
<dbReference type="GO" id="GO:0004497">
    <property type="term" value="F:monooxygenase activity"/>
    <property type="evidence" value="ECO:0007669"/>
    <property type="project" value="UniProtKB-KW"/>
</dbReference>
<reference evidence="2 3" key="1">
    <citation type="submission" date="2019-12" db="EMBL/GenBank/DDBJ databases">
        <title>Genomic-based taxomic classification of the family Erythrobacteraceae.</title>
        <authorList>
            <person name="Xu L."/>
        </authorList>
    </citation>
    <scope>NUCLEOTIDE SEQUENCE [LARGE SCALE GENOMIC DNA]</scope>
    <source>
        <strain evidence="2 3">SW-109</strain>
    </source>
</reference>
<feature type="domain" description="ABM" evidence="1">
    <location>
        <begin position="2"/>
        <end position="92"/>
    </location>
</feature>
<dbReference type="Pfam" id="PF03992">
    <property type="entry name" value="ABM"/>
    <property type="match status" value="1"/>
</dbReference>
<dbReference type="Gene3D" id="3.30.70.100">
    <property type="match status" value="1"/>
</dbReference>
<dbReference type="RefSeq" id="WP_160730165.1">
    <property type="nucleotide sequence ID" value="NZ_CANLWR010000001.1"/>
</dbReference>
<dbReference type="Proteomes" id="UP000471435">
    <property type="component" value="Unassembled WGS sequence"/>
</dbReference>
<dbReference type="AlphaFoldDB" id="A0A6I4UZB2"/>
<keyword evidence="3" id="KW-1185">Reference proteome</keyword>
<dbReference type="PROSITE" id="PS51725">
    <property type="entry name" value="ABM"/>
    <property type="match status" value="1"/>
</dbReference>
<dbReference type="InterPro" id="IPR011008">
    <property type="entry name" value="Dimeric_a/b-barrel"/>
</dbReference>
<gene>
    <name evidence="2" type="ORF">GRI43_06280</name>
</gene>
<dbReference type="PANTHER" id="PTHR33336:SF3">
    <property type="entry name" value="ABM DOMAIN-CONTAINING PROTEIN"/>
    <property type="match status" value="1"/>
</dbReference>
<dbReference type="InterPro" id="IPR050744">
    <property type="entry name" value="AI-2_Isomerase_LsrG"/>
</dbReference>
<dbReference type="SUPFAM" id="SSF54909">
    <property type="entry name" value="Dimeric alpha+beta barrel"/>
    <property type="match status" value="1"/>
</dbReference>
<organism evidence="2 3">
    <name type="scientific">Pontixanthobacter luteolus</name>
    <dbReference type="NCBI Taxonomy" id="295089"/>
    <lineage>
        <taxon>Bacteria</taxon>
        <taxon>Pseudomonadati</taxon>
        <taxon>Pseudomonadota</taxon>
        <taxon>Alphaproteobacteria</taxon>
        <taxon>Sphingomonadales</taxon>
        <taxon>Erythrobacteraceae</taxon>
        <taxon>Pontixanthobacter</taxon>
    </lineage>
</organism>
<evidence type="ECO:0000313" key="3">
    <source>
        <dbReference type="Proteomes" id="UP000471435"/>
    </source>
</evidence>
<sequence length="99" mass="10963">MIQINGRITLPEGTLEKARAAIVTMAKASQAEDGCLDYTFAEDLTAPGTLILFERWRDEAAVDAHGKSDHMAVFQEELAKYDGISRDIRMYITDDGQAL</sequence>
<keyword evidence="2" id="KW-0503">Monooxygenase</keyword>